<evidence type="ECO:0000313" key="7">
    <source>
        <dbReference type="EMBL" id="KAA1193987.1"/>
    </source>
</evidence>
<dbReference type="PANTHER" id="PTHR30329:SF21">
    <property type="entry name" value="LIPOPROTEIN YIAD-RELATED"/>
    <property type="match status" value="1"/>
</dbReference>
<dbReference type="PANTHER" id="PTHR30329">
    <property type="entry name" value="STATOR ELEMENT OF FLAGELLAR MOTOR COMPLEX"/>
    <property type="match status" value="1"/>
</dbReference>
<name>A0A5B0X654_9GAMM</name>
<comment type="subcellular location">
    <subcellularLocation>
        <location evidence="1">Cell outer membrane</location>
    </subcellularLocation>
</comment>
<dbReference type="PROSITE" id="PS51257">
    <property type="entry name" value="PROKAR_LIPOPROTEIN"/>
    <property type="match status" value="1"/>
</dbReference>
<evidence type="ECO:0000256" key="3">
    <source>
        <dbReference type="ARBA" id="ARBA00023237"/>
    </source>
</evidence>
<evidence type="ECO:0000259" key="6">
    <source>
        <dbReference type="PROSITE" id="PS51123"/>
    </source>
</evidence>
<gene>
    <name evidence="7" type="ORF">F0M18_00645</name>
</gene>
<reference evidence="7 8" key="1">
    <citation type="submission" date="2019-09" db="EMBL/GenBank/DDBJ databases">
        <authorList>
            <person name="Chen X.-Y."/>
        </authorList>
    </citation>
    <scope>NUCLEOTIDE SEQUENCE [LARGE SCALE GENOMIC DNA]</scope>
    <source>
        <strain evidence="7 8">NY5</strain>
    </source>
</reference>
<dbReference type="InterPro" id="IPR025511">
    <property type="entry name" value="DUF4398"/>
</dbReference>
<dbReference type="CDD" id="cd07185">
    <property type="entry name" value="OmpA_C-like"/>
    <property type="match status" value="1"/>
</dbReference>
<evidence type="ECO:0000256" key="5">
    <source>
        <dbReference type="SAM" id="Coils"/>
    </source>
</evidence>
<keyword evidence="8" id="KW-1185">Reference proteome</keyword>
<feature type="domain" description="OmpA-like" evidence="6">
    <location>
        <begin position="133"/>
        <end position="248"/>
    </location>
</feature>
<comment type="caution">
    <text evidence="7">The sequence shown here is derived from an EMBL/GenBank/DDBJ whole genome shotgun (WGS) entry which is preliminary data.</text>
</comment>
<dbReference type="Gene3D" id="3.30.1330.60">
    <property type="entry name" value="OmpA-like domain"/>
    <property type="match status" value="1"/>
</dbReference>
<evidence type="ECO:0000256" key="4">
    <source>
        <dbReference type="PROSITE-ProRule" id="PRU00473"/>
    </source>
</evidence>
<organism evidence="7 8">
    <name type="scientific">Pseudohalioglobus sediminis</name>
    <dbReference type="NCBI Taxonomy" id="2606449"/>
    <lineage>
        <taxon>Bacteria</taxon>
        <taxon>Pseudomonadati</taxon>
        <taxon>Pseudomonadota</taxon>
        <taxon>Gammaproteobacteria</taxon>
        <taxon>Cellvibrionales</taxon>
        <taxon>Halieaceae</taxon>
        <taxon>Pseudohalioglobus</taxon>
    </lineage>
</organism>
<keyword evidence="2 4" id="KW-0472">Membrane</keyword>
<dbReference type="Pfam" id="PF14346">
    <property type="entry name" value="DUF4398"/>
    <property type="match status" value="1"/>
</dbReference>
<proteinExistence type="predicted"/>
<accession>A0A5B0X654</accession>
<dbReference type="PRINTS" id="PR01021">
    <property type="entry name" value="OMPADOMAIN"/>
</dbReference>
<dbReference type="AlphaFoldDB" id="A0A5B0X654"/>
<dbReference type="PROSITE" id="PS51123">
    <property type="entry name" value="OMPA_2"/>
    <property type="match status" value="1"/>
</dbReference>
<evidence type="ECO:0000256" key="1">
    <source>
        <dbReference type="ARBA" id="ARBA00004442"/>
    </source>
</evidence>
<dbReference type="GO" id="GO:0009279">
    <property type="term" value="C:cell outer membrane"/>
    <property type="evidence" value="ECO:0007669"/>
    <property type="project" value="UniProtKB-SubCell"/>
</dbReference>
<dbReference type="Proteomes" id="UP000323708">
    <property type="component" value="Unassembled WGS sequence"/>
</dbReference>
<dbReference type="RefSeq" id="WP_149609456.1">
    <property type="nucleotide sequence ID" value="NZ_VTUX01000001.1"/>
</dbReference>
<dbReference type="SUPFAM" id="SSF103088">
    <property type="entry name" value="OmpA-like"/>
    <property type="match status" value="1"/>
</dbReference>
<dbReference type="Pfam" id="PF00691">
    <property type="entry name" value="OmpA"/>
    <property type="match status" value="1"/>
</dbReference>
<feature type="coiled-coil region" evidence="5">
    <location>
        <begin position="92"/>
        <end position="131"/>
    </location>
</feature>
<protein>
    <submittedName>
        <fullName evidence="7">OmpA family protein</fullName>
    </submittedName>
</protein>
<dbReference type="InterPro" id="IPR006665">
    <property type="entry name" value="OmpA-like"/>
</dbReference>
<evidence type="ECO:0000313" key="8">
    <source>
        <dbReference type="Proteomes" id="UP000323708"/>
    </source>
</evidence>
<dbReference type="InterPro" id="IPR036737">
    <property type="entry name" value="OmpA-like_sf"/>
</dbReference>
<evidence type="ECO:0000256" key="2">
    <source>
        <dbReference type="ARBA" id="ARBA00023136"/>
    </source>
</evidence>
<keyword evidence="3" id="KW-0998">Cell outer membrane</keyword>
<dbReference type="InterPro" id="IPR006664">
    <property type="entry name" value="OMP_bac"/>
</dbReference>
<sequence length="248" mass="26633">MSQFIKVAAIGLTLFLVGCASTPDPSPDLLAAQQAYDAAKGNPDVLRYAPDQLKEAEQVLQRASTAEELADMNSLAYVANAKVYTAQAVTSQKLAEARIDELTKVRDSLQLEVREAELASTREELAELQAKQTSRGTVVTLGSVLFATGRSELLPGAQASVDRLARYLAEHSEKTALIEGHTDNTGSETTNLRLSQDRADAVRLALIAKGIDSQRITATGLASSMPIAPNSTAEGRQQNRRVEIVIQN</sequence>
<dbReference type="InterPro" id="IPR050330">
    <property type="entry name" value="Bact_OuterMem_StrucFunc"/>
</dbReference>
<keyword evidence="5" id="KW-0175">Coiled coil</keyword>
<dbReference type="EMBL" id="VTUX01000001">
    <property type="protein sequence ID" value="KAA1193987.1"/>
    <property type="molecule type" value="Genomic_DNA"/>
</dbReference>